<dbReference type="GO" id="GO:0016747">
    <property type="term" value="F:acyltransferase activity, transferring groups other than amino-acyl groups"/>
    <property type="evidence" value="ECO:0007669"/>
    <property type="project" value="InterPro"/>
</dbReference>
<dbReference type="RefSeq" id="WP_068376741.1">
    <property type="nucleotide sequence ID" value="NZ_LSNE01000005.1"/>
</dbReference>
<organism evidence="3 4">
    <name type="scientific">Paraglaciecola hydrolytica</name>
    <dbReference type="NCBI Taxonomy" id="1799789"/>
    <lineage>
        <taxon>Bacteria</taxon>
        <taxon>Pseudomonadati</taxon>
        <taxon>Pseudomonadota</taxon>
        <taxon>Gammaproteobacteria</taxon>
        <taxon>Alteromonadales</taxon>
        <taxon>Alteromonadaceae</taxon>
        <taxon>Paraglaciecola</taxon>
    </lineage>
</organism>
<keyword evidence="1" id="KW-1133">Transmembrane helix</keyword>
<evidence type="ECO:0000313" key="4">
    <source>
        <dbReference type="Proteomes" id="UP000070299"/>
    </source>
</evidence>
<reference evidence="4" key="1">
    <citation type="submission" date="2016-02" db="EMBL/GenBank/DDBJ databases">
        <authorList>
            <person name="Schultz-Johansen M."/>
            <person name="Glaring M.A."/>
            <person name="Bech P.K."/>
            <person name="Stougaard P."/>
        </authorList>
    </citation>
    <scope>NUCLEOTIDE SEQUENCE [LARGE SCALE GENOMIC DNA]</scope>
    <source>
        <strain evidence="4">S66</strain>
    </source>
</reference>
<dbReference type="GO" id="GO:0016020">
    <property type="term" value="C:membrane"/>
    <property type="evidence" value="ECO:0007669"/>
    <property type="project" value="TreeGrafter"/>
</dbReference>
<feature type="transmembrane region" description="Helical" evidence="1">
    <location>
        <begin position="139"/>
        <end position="159"/>
    </location>
</feature>
<dbReference type="Pfam" id="PF01757">
    <property type="entry name" value="Acyl_transf_3"/>
    <property type="match status" value="1"/>
</dbReference>
<evidence type="ECO:0000313" key="3">
    <source>
        <dbReference type="EMBL" id="KXI29378.1"/>
    </source>
</evidence>
<dbReference type="PANTHER" id="PTHR23028">
    <property type="entry name" value="ACETYLTRANSFERASE"/>
    <property type="match status" value="1"/>
</dbReference>
<keyword evidence="1" id="KW-0472">Membrane</keyword>
<protein>
    <recommendedName>
        <fullName evidence="2">Acyltransferase 3 domain-containing protein</fullName>
    </recommendedName>
</protein>
<gene>
    <name evidence="3" type="ORF">AX660_14680</name>
</gene>
<evidence type="ECO:0000259" key="2">
    <source>
        <dbReference type="Pfam" id="PF01757"/>
    </source>
</evidence>
<dbReference type="STRING" id="1799789.AX660_14680"/>
<name>A0A136A2A5_9ALTE</name>
<feature type="transmembrane region" description="Helical" evidence="1">
    <location>
        <begin position="115"/>
        <end position="132"/>
    </location>
</feature>
<feature type="transmembrane region" description="Helical" evidence="1">
    <location>
        <begin position="23"/>
        <end position="43"/>
    </location>
</feature>
<accession>A0A136A2A5</accession>
<keyword evidence="1" id="KW-0812">Transmembrane</keyword>
<feature type="transmembrane region" description="Helical" evidence="1">
    <location>
        <begin position="171"/>
        <end position="188"/>
    </location>
</feature>
<feature type="transmembrane region" description="Helical" evidence="1">
    <location>
        <begin position="307"/>
        <end position="326"/>
    </location>
</feature>
<proteinExistence type="predicted"/>
<feature type="transmembrane region" description="Helical" evidence="1">
    <location>
        <begin position="71"/>
        <end position="95"/>
    </location>
</feature>
<keyword evidence="4" id="KW-1185">Reference proteome</keyword>
<dbReference type="AlphaFoldDB" id="A0A136A2A5"/>
<feature type="transmembrane region" description="Helical" evidence="1">
    <location>
        <begin position="338"/>
        <end position="360"/>
    </location>
</feature>
<dbReference type="GO" id="GO:0009103">
    <property type="term" value="P:lipopolysaccharide biosynthetic process"/>
    <property type="evidence" value="ECO:0007669"/>
    <property type="project" value="TreeGrafter"/>
</dbReference>
<dbReference type="Proteomes" id="UP000070299">
    <property type="component" value="Unassembled WGS sequence"/>
</dbReference>
<sequence length="404" mass="45870">MSDHQTTPNMLNPNSPLHPVTELSGLTGIRFFAIFHIFFFHLAEVYRSKQEPKFAGLLSDMASLPTGLQTFFANGWMSTSFFFLLSGFILAYLYWGKDGELSSTRNSFWLSRASRLYPIHIILAVLTALMMVPNQLMQGANPFNIIAGTLANFALVQAWNPDWVPLLSWPTWTISALVFLYLLMPFLMSQLAKLSRKSSIVLLLCLPVLSLIPTVIYAQYFPSNSEPQQYWQIFISSTPLFWVAHFVAGMLLSRICNISRFNPAFKPTQRWWALGDLAFVGVIALMLTPDIPEPFKYYLRHGLMMPLYLIMIYDLAMGNGLVARLFSVPGMKFIGETGYSVFIWQNMVIVAMFISLMINANAGKHHLLVGSISMVLLAIFSTYVIEKPLSRRLRKKWLKTTTTD</sequence>
<dbReference type="EMBL" id="LSNE01000005">
    <property type="protein sequence ID" value="KXI29378.1"/>
    <property type="molecule type" value="Genomic_DNA"/>
</dbReference>
<dbReference type="PANTHER" id="PTHR23028:SF53">
    <property type="entry name" value="ACYL_TRANSF_3 DOMAIN-CONTAINING PROTEIN"/>
    <property type="match status" value="1"/>
</dbReference>
<feature type="transmembrane region" description="Helical" evidence="1">
    <location>
        <begin position="200"/>
        <end position="218"/>
    </location>
</feature>
<evidence type="ECO:0000256" key="1">
    <source>
        <dbReference type="SAM" id="Phobius"/>
    </source>
</evidence>
<dbReference type="OrthoDB" id="9767863at2"/>
<feature type="transmembrane region" description="Helical" evidence="1">
    <location>
        <begin position="271"/>
        <end position="287"/>
    </location>
</feature>
<comment type="caution">
    <text evidence="3">The sequence shown here is derived from an EMBL/GenBank/DDBJ whole genome shotgun (WGS) entry which is preliminary data.</text>
</comment>
<feature type="transmembrane region" description="Helical" evidence="1">
    <location>
        <begin position="230"/>
        <end position="251"/>
    </location>
</feature>
<feature type="transmembrane region" description="Helical" evidence="1">
    <location>
        <begin position="366"/>
        <end position="385"/>
    </location>
</feature>
<feature type="domain" description="Acyltransferase 3" evidence="2">
    <location>
        <begin position="25"/>
        <end position="384"/>
    </location>
</feature>
<dbReference type="InterPro" id="IPR050879">
    <property type="entry name" value="Acyltransferase_3"/>
</dbReference>
<dbReference type="InterPro" id="IPR002656">
    <property type="entry name" value="Acyl_transf_3_dom"/>
</dbReference>